<dbReference type="EMBL" id="JAEHTE010000001">
    <property type="protein sequence ID" value="MBI6882722.1"/>
    <property type="molecule type" value="Genomic_DNA"/>
</dbReference>
<dbReference type="RefSeq" id="WP_198746330.1">
    <property type="nucleotide sequence ID" value="NZ_JAEHTE010000001.1"/>
</dbReference>
<dbReference type="AlphaFoldDB" id="A0A8I1ECA1"/>
<proteinExistence type="predicted"/>
<organism evidence="1 2">
    <name type="scientific">Pseudomonas putida</name>
    <name type="common">Arthrobacter siderocapsulatus</name>
    <dbReference type="NCBI Taxonomy" id="303"/>
    <lineage>
        <taxon>Bacteria</taxon>
        <taxon>Pseudomonadati</taxon>
        <taxon>Pseudomonadota</taxon>
        <taxon>Gammaproteobacteria</taxon>
        <taxon>Pseudomonadales</taxon>
        <taxon>Pseudomonadaceae</taxon>
        <taxon>Pseudomonas</taxon>
    </lineage>
</organism>
<protein>
    <submittedName>
        <fullName evidence="1">Uncharacterized protein</fullName>
    </submittedName>
</protein>
<gene>
    <name evidence="1" type="ORF">JEU22_02255</name>
</gene>
<comment type="caution">
    <text evidence="1">The sequence shown here is derived from an EMBL/GenBank/DDBJ whole genome shotgun (WGS) entry which is preliminary data.</text>
</comment>
<dbReference type="Proteomes" id="UP000637061">
    <property type="component" value="Unassembled WGS sequence"/>
</dbReference>
<accession>A0A8I1ECA1</accession>
<sequence length="107" mass="11718">MPEVSAGVPSVAVGQVVGELIPRKEFSSDEILAFIERHTTLHKSVSLTYVVTGYQATVTFDDEEIVPPFEAPTVREALNELMQGGDILTQEEAEHLRRAARIEPAGQ</sequence>
<evidence type="ECO:0000313" key="1">
    <source>
        <dbReference type="EMBL" id="MBI6882722.1"/>
    </source>
</evidence>
<reference evidence="1" key="1">
    <citation type="submission" date="2020-12" db="EMBL/GenBank/DDBJ databases">
        <title>Enhanced detection system for hospital associated transmission using whole genome sequencing surveillance.</title>
        <authorList>
            <person name="Harrison L.H."/>
            <person name="Van Tyne D."/>
            <person name="Marsh J.W."/>
            <person name="Griffith M.P."/>
            <person name="Snyder D.J."/>
            <person name="Cooper V.S."/>
            <person name="Mustapha M."/>
        </authorList>
    </citation>
    <scope>NUCLEOTIDE SEQUENCE</scope>
    <source>
        <strain evidence="1">PSB00042</strain>
    </source>
</reference>
<evidence type="ECO:0000313" key="2">
    <source>
        <dbReference type="Proteomes" id="UP000637061"/>
    </source>
</evidence>
<name>A0A8I1ECA1_PSEPU</name>